<gene>
    <name evidence="2" type="ORF">V6N11_019852</name>
</gene>
<organism evidence="2 3">
    <name type="scientific">Hibiscus sabdariffa</name>
    <name type="common">roselle</name>
    <dbReference type="NCBI Taxonomy" id="183260"/>
    <lineage>
        <taxon>Eukaryota</taxon>
        <taxon>Viridiplantae</taxon>
        <taxon>Streptophyta</taxon>
        <taxon>Embryophyta</taxon>
        <taxon>Tracheophyta</taxon>
        <taxon>Spermatophyta</taxon>
        <taxon>Magnoliopsida</taxon>
        <taxon>eudicotyledons</taxon>
        <taxon>Gunneridae</taxon>
        <taxon>Pentapetalae</taxon>
        <taxon>rosids</taxon>
        <taxon>malvids</taxon>
        <taxon>Malvales</taxon>
        <taxon>Malvaceae</taxon>
        <taxon>Malvoideae</taxon>
        <taxon>Hibiscus</taxon>
    </lineage>
</organism>
<sequence>MALLWIYLSFHSRWHQRFLVSGIAIFIGFFVESPRRLHPSLLSTTMRNVVAALRKRHLNYRDNLDQIHRGGGDDQNQLLTEHLNFVRYSDGVKIELGMLASIKCCAVASLTGFGTILNIGFITPDVDFILKNAFLNHKYENLDELHPNSVQSSWRKPARLSLTKLVDPMEFQECSQERWIQRNEKTVLRWSEDRHSRIGLAGNGATIFFSHFVPNSRRYGPVFTNSLVVFGTILSIGFIAILDYCSELNKFGLVIV</sequence>
<proteinExistence type="predicted"/>
<keyword evidence="3" id="KW-1185">Reference proteome</keyword>
<reference evidence="2 3" key="1">
    <citation type="journal article" date="2024" name="G3 (Bethesda)">
        <title>Genome assembly of Hibiscus sabdariffa L. provides insights into metabolisms of medicinal natural products.</title>
        <authorList>
            <person name="Kim T."/>
        </authorList>
    </citation>
    <scope>NUCLEOTIDE SEQUENCE [LARGE SCALE GENOMIC DNA]</scope>
    <source>
        <strain evidence="2">TK-2024</strain>
        <tissue evidence="2">Old leaves</tissue>
    </source>
</reference>
<comment type="caution">
    <text evidence="2">The sequence shown here is derived from an EMBL/GenBank/DDBJ whole genome shotgun (WGS) entry which is preliminary data.</text>
</comment>
<dbReference type="Proteomes" id="UP001396334">
    <property type="component" value="Unassembled WGS sequence"/>
</dbReference>
<keyword evidence="1" id="KW-0472">Membrane</keyword>
<evidence type="ECO:0000256" key="1">
    <source>
        <dbReference type="SAM" id="Phobius"/>
    </source>
</evidence>
<keyword evidence="1" id="KW-0812">Transmembrane</keyword>
<keyword evidence="1" id="KW-1133">Transmembrane helix</keyword>
<dbReference type="EMBL" id="JBBPBN010000342">
    <property type="protein sequence ID" value="KAK8488687.1"/>
    <property type="molecule type" value="Genomic_DNA"/>
</dbReference>
<evidence type="ECO:0000313" key="3">
    <source>
        <dbReference type="Proteomes" id="UP001396334"/>
    </source>
</evidence>
<name>A0ABR2A7H5_9ROSI</name>
<feature type="transmembrane region" description="Helical" evidence="1">
    <location>
        <begin position="222"/>
        <end position="242"/>
    </location>
</feature>
<protein>
    <submittedName>
        <fullName evidence="2">Uncharacterized protein</fullName>
    </submittedName>
</protein>
<accession>A0ABR2A7H5</accession>
<evidence type="ECO:0000313" key="2">
    <source>
        <dbReference type="EMBL" id="KAK8488687.1"/>
    </source>
</evidence>